<sequence length="82" mass="8658">MLVAQVGKDHKLIVQDASSAQPSSTFILVPGLDGKDTVSLESETQKGCFVNSGRKLKIKLSCNTGSSDAKFNNATSLVMGKE</sequence>
<protein>
    <submittedName>
        <fullName evidence="1">Uncharacterized protein</fullName>
    </submittedName>
</protein>
<organism evidence="1 2">
    <name type="scientific">Pistacia atlantica</name>
    <dbReference type="NCBI Taxonomy" id="434234"/>
    <lineage>
        <taxon>Eukaryota</taxon>
        <taxon>Viridiplantae</taxon>
        <taxon>Streptophyta</taxon>
        <taxon>Embryophyta</taxon>
        <taxon>Tracheophyta</taxon>
        <taxon>Spermatophyta</taxon>
        <taxon>Magnoliopsida</taxon>
        <taxon>eudicotyledons</taxon>
        <taxon>Gunneridae</taxon>
        <taxon>Pentapetalae</taxon>
        <taxon>rosids</taxon>
        <taxon>malvids</taxon>
        <taxon>Sapindales</taxon>
        <taxon>Anacardiaceae</taxon>
        <taxon>Pistacia</taxon>
    </lineage>
</organism>
<comment type="caution">
    <text evidence="1">The sequence shown here is derived from an EMBL/GenBank/DDBJ whole genome shotgun (WGS) entry which is preliminary data.</text>
</comment>
<dbReference type="EMBL" id="CM047907">
    <property type="protein sequence ID" value="KAJ0083875.1"/>
    <property type="molecule type" value="Genomic_DNA"/>
</dbReference>
<proteinExistence type="predicted"/>
<accession>A0ACC1AAA0</accession>
<dbReference type="Proteomes" id="UP001164250">
    <property type="component" value="Chromosome 11"/>
</dbReference>
<name>A0ACC1AAA0_9ROSI</name>
<evidence type="ECO:0000313" key="1">
    <source>
        <dbReference type="EMBL" id="KAJ0083875.1"/>
    </source>
</evidence>
<evidence type="ECO:0000313" key="2">
    <source>
        <dbReference type="Proteomes" id="UP001164250"/>
    </source>
</evidence>
<reference evidence="2" key="1">
    <citation type="journal article" date="2023" name="G3 (Bethesda)">
        <title>Genome assembly and association tests identify interacting loci associated with vigor, precocity, and sex in interspecific pistachio rootstocks.</title>
        <authorList>
            <person name="Palmer W."/>
            <person name="Jacygrad E."/>
            <person name="Sagayaradj S."/>
            <person name="Cavanaugh K."/>
            <person name="Han R."/>
            <person name="Bertier L."/>
            <person name="Beede B."/>
            <person name="Kafkas S."/>
            <person name="Golino D."/>
            <person name="Preece J."/>
            <person name="Michelmore R."/>
        </authorList>
    </citation>
    <scope>NUCLEOTIDE SEQUENCE [LARGE SCALE GENOMIC DNA]</scope>
</reference>
<gene>
    <name evidence="1" type="ORF">Patl1_29656</name>
</gene>
<keyword evidence="2" id="KW-1185">Reference proteome</keyword>